<evidence type="ECO:0000256" key="1">
    <source>
        <dbReference type="ARBA" id="ARBA00022443"/>
    </source>
</evidence>
<dbReference type="InterPro" id="IPR000980">
    <property type="entry name" value="SH2"/>
</dbReference>
<comment type="catalytic activity">
    <reaction evidence="8 12">
        <text>L-tyrosyl-[protein] + ATP = O-phospho-L-tyrosyl-[protein] + ADP + H(+)</text>
        <dbReference type="Rhea" id="RHEA:10596"/>
        <dbReference type="Rhea" id="RHEA-COMP:10136"/>
        <dbReference type="Rhea" id="RHEA-COMP:20101"/>
        <dbReference type="ChEBI" id="CHEBI:15378"/>
        <dbReference type="ChEBI" id="CHEBI:30616"/>
        <dbReference type="ChEBI" id="CHEBI:46858"/>
        <dbReference type="ChEBI" id="CHEBI:61978"/>
        <dbReference type="ChEBI" id="CHEBI:456216"/>
        <dbReference type="EC" id="2.7.10.2"/>
    </reaction>
</comment>
<dbReference type="PROSITE" id="PS50002">
    <property type="entry name" value="SH3"/>
    <property type="match status" value="1"/>
</dbReference>
<dbReference type="InterPro" id="IPR000719">
    <property type="entry name" value="Prot_kinase_dom"/>
</dbReference>
<evidence type="ECO:0000256" key="11">
    <source>
        <dbReference type="PROSITE-ProRule" id="PRU10141"/>
    </source>
</evidence>
<feature type="domain" description="SH2" evidence="13">
    <location>
        <begin position="72"/>
        <end position="173"/>
    </location>
</feature>
<keyword evidence="7 12" id="KW-0829">Tyrosine-protein kinase</keyword>
<dbReference type="GO" id="GO:0004715">
    <property type="term" value="F:non-membrane spanning protein tyrosine kinase activity"/>
    <property type="evidence" value="ECO:0007669"/>
    <property type="project" value="UniProtKB-EC"/>
</dbReference>
<evidence type="ECO:0000259" key="15">
    <source>
        <dbReference type="PROSITE" id="PS50011"/>
    </source>
</evidence>
<dbReference type="InterPro" id="IPR001245">
    <property type="entry name" value="Ser-Thr/Tyr_kinase_cat_dom"/>
</dbReference>
<dbReference type="Pfam" id="PF00018">
    <property type="entry name" value="SH3_1"/>
    <property type="match status" value="1"/>
</dbReference>
<dbReference type="Pfam" id="PF00017">
    <property type="entry name" value="SH2"/>
    <property type="match status" value="1"/>
</dbReference>
<evidence type="ECO:0000256" key="8">
    <source>
        <dbReference type="ARBA" id="ARBA00051245"/>
    </source>
</evidence>
<dbReference type="PROSITE" id="PS50011">
    <property type="entry name" value="PROTEIN_KINASE_DOM"/>
    <property type="match status" value="1"/>
</dbReference>
<evidence type="ECO:0000256" key="2">
    <source>
        <dbReference type="ARBA" id="ARBA00022679"/>
    </source>
</evidence>
<dbReference type="SUPFAM" id="SSF50044">
    <property type="entry name" value="SH3-domain"/>
    <property type="match status" value="1"/>
</dbReference>
<dbReference type="InterPro" id="IPR050198">
    <property type="entry name" value="Non-receptor_tyrosine_kinases"/>
</dbReference>
<feature type="domain" description="Protein kinase" evidence="15">
    <location>
        <begin position="195"/>
        <end position="313"/>
    </location>
</feature>
<comment type="caution">
    <text evidence="16">The sequence shown here is derived from an EMBL/GenBank/DDBJ whole genome shotgun (WGS) entry which is preliminary data.</text>
</comment>
<dbReference type="InterPro" id="IPR036860">
    <property type="entry name" value="SH2_dom_sf"/>
</dbReference>
<dbReference type="Gene3D" id="2.30.30.40">
    <property type="entry name" value="SH3 Domains"/>
    <property type="match status" value="1"/>
</dbReference>
<dbReference type="GO" id="GO:0005524">
    <property type="term" value="F:ATP binding"/>
    <property type="evidence" value="ECO:0007669"/>
    <property type="project" value="UniProtKB-UniRule"/>
</dbReference>
<evidence type="ECO:0000256" key="12">
    <source>
        <dbReference type="RuleBase" id="RU362096"/>
    </source>
</evidence>
<evidence type="ECO:0000256" key="4">
    <source>
        <dbReference type="ARBA" id="ARBA00022777"/>
    </source>
</evidence>
<accession>A0A8S2FCJ8</accession>
<reference evidence="16" key="1">
    <citation type="submission" date="2021-02" db="EMBL/GenBank/DDBJ databases">
        <authorList>
            <person name="Nowell W R."/>
        </authorList>
    </citation>
    <scope>NUCLEOTIDE SEQUENCE</scope>
</reference>
<evidence type="ECO:0000256" key="6">
    <source>
        <dbReference type="ARBA" id="ARBA00022999"/>
    </source>
</evidence>
<comment type="similarity">
    <text evidence="12">Belongs to the protein kinase superfamily. Tyr protein kinase family.</text>
</comment>
<dbReference type="Gene3D" id="3.30.505.10">
    <property type="entry name" value="SH2 domain"/>
    <property type="match status" value="1"/>
</dbReference>
<organism evidence="16 18">
    <name type="scientific">Didymodactylos carnosus</name>
    <dbReference type="NCBI Taxonomy" id="1234261"/>
    <lineage>
        <taxon>Eukaryota</taxon>
        <taxon>Metazoa</taxon>
        <taxon>Spiralia</taxon>
        <taxon>Gnathifera</taxon>
        <taxon>Rotifera</taxon>
        <taxon>Eurotatoria</taxon>
        <taxon>Bdelloidea</taxon>
        <taxon>Philodinida</taxon>
        <taxon>Philodinidae</taxon>
        <taxon>Didymodactylos</taxon>
    </lineage>
</organism>
<dbReference type="InterPro" id="IPR017441">
    <property type="entry name" value="Protein_kinase_ATP_BS"/>
</dbReference>
<keyword evidence="5 11" id="KW-0067">ATP-binding</keyword>
<evidence type="ECO:0000256" key="5">
    <source>
        <dbReference type="ARBA" id="ARBA00022840"/>
    </source>
</evidence>
<dbReference type="Pfam" id="PF07714">
    <property type="entry name" value="PK_Tyr_Ser-Thr"/>
    <property type="match status" value="1"/>
</dbReference>
<dbReference type="InterPro" id="IPR001452">
    <property type="entry name" value="SH3_domain"/>
</dbReference>
<dbReference type="Proteomes" id="UP000677228">
    <property type="component" value="Unassembled WGS sequence"/>
</dbReference>
<evidence type="ECO:0000313" key="17">
    <source>
        <dbReference type="EMBL" id="CAF4221926.1"/>
    </source>
</evidence>
<evidence type="ECO:0000313" key="18">
    <source>
        <dbReference type="Proteomes" id="UP000677228"/>
    </source>
</evidence>
<dbReference type="AlphaFoldDB" id="A0A8S2FCJ8"/>
<evidence type="ECO:0000259" key="14">
    <source>
        <dbReference type="PROSITE" id="PS50002"/>
    </source>
</evidence>
<dbReference type="Gene3D" id="1.10.510.10">
    <property type="entry name" value="Transferase(Phosphotransferase) domain 1"/>
    <property type="match status" value="1"/>
</dbReference>
<dbReference type="SUPFAM" id="SSF56112">
    <property type="entry name" value="Protein kinase-like (PK-like)"/>
    <property type="match status" value="1"/>
</dbReference>
<dbReference type="EC" id="2.7.10.2" evidence="12"/>
<dbReference type="Proteomes" id="UP000682733">
    <property type="component" value="Unassembled WGS sequence"/>
</dbReference>
<dbReference type="PRINTS" id="PR00401">
    <property type="entry name" value="SH2DOMAIN"/>
</dbReference>
<dbReference type="EMBL" id="CAJNOK010027510">
    <property type="protein sequence ID" value="CAF1421285.1"/>
    <property type="molecule type" value="Genomic_DNA"/>
</dbReference>
<keyword evidence="4 12" id="KW-0418">Kinase</keyword>
<name>A0A8S2FCJ8_9BILA</name>
<proteinExistence type="inferred from homology"/>
<dbReference type="PROSITE" id="PS50001">
    <property type="entry name" value="SH2"/>
    <property type="match status" value="1"/>
</dbReference>
<protein>
    <recommendedName>
        <fullName evidence="12">Tyrosine-protein kinase</fullName>
        <ecNumber evidence="12">2.7.10.2</ecNumber>
    </recommendedName>
</protein>
<feature type="binding site" evidence="11">
    <location>
        <position position="223"/>
    </location>
    <ligand>
        <name>ATP</name>
        <dbReference type="ChEBI" id="CHEBI:30616"/>
    </ligand>
</feature>
<gene>
    <name evidence="16" type="ORF">OVA965_LOCUS33702</name>
    <name evidence="17" type="ORF">TMI583_LOCUS34597</name>
</gene>
<evidence type="ECO:0000256" key="9">
    <source>
        <dbReference type="PROSITE-ProRule" id="PRU00191"/>
    </source>
</evidence>
<evidence type="ECO:0000256" key="3">
    <source>
        <dbReference type="ARBA" id="ARBA00022741"/>
    </source>
</evidence>
<dbReference type="InterPro" id="IPR011009">
    <property type="entry name" value="Kinase-like_dom_sf"/>
</dbReference>
<dbReference type="SMART" id="SM00252">
    <property type="entry name" value="SH2"/>
    <property type="match status" value="1"/>
</dbReference>
<feature type="domain" description="SH3" evidence="14">
    <location>
        <begin position="5"/>
        <end position="66"/>
    </location>
</feature>
<keyword evidence="3 11" id="KW-0547">Nucleotide-binding</keyword>
<evidence type="ECO:0000259" key="13">
    <source>
        <dbReference type="PROSITE" id="PS50001"/>
    </source>
</evidence>
<evidence type="ECO:0000256" key="7">
    <source>
        <dbReference type="ARBA" id="ARBA00023137"/>
    </source>
</evidence>
<keyword evidence="1 10" id="KW-0728">SH3 domain</keyword>
<evidence type="ECO:0000313" key="16">
    <source>
        <dbReference type="EMBL" id="CAF1421285.1"/>
    </source>
</evidence>
<keyword evidence="6 9" id="KW-0727">SH2 domain</keyword>
<dbReference type="PANTHER" id="PTHR24418">
    <property type="entry name" value="TYROSINE-PROTEIN KINASE"/>
    <property type="match status" value="1"/>
</dbReference>
<dbReference type="PROSITE" id="PS00107">
    <property type="entry name" value="PROTEIN_KINASE_ATP"/>
    <property type="match status" value="1"/>
</dbReference>
<sequence length="313" mass="35912">MFSVFSGKTYVAICDYNARTDVELTFRVEEILIVFDDSQEDRWPAKHCQTGLKGYIPAVCVAPYGGLDVNVWFHNNVIRREAERLLLNPINPRGCFLVRNSEKMYAHTGPYSLSVRDLDDQRDAHVKHYNIRSLDAKQGYYIAARRVFKTLEELVKHYSENVDGLCCQLTVACPRPTLTTCTISKDTWEVPRNSLQFIRKLGQGDFGEVWEGKWNRTTDVAIKTIKEGTVSRQTFVDEAVIIKKLRHDKLVQLYAVCTEPDDQPIYIVTEFMSNGNLLDYLRDSNARDLSLRTLVDMAAQIAAGMAYLEHEHY</sequence>
<dbReference type="SMART" id="SM00326">
    <property type="entry name" value="SH3"/>
    <property type="match status" value="1"/>
</dbReference>
<dbReference type="EMBL" id="CAJOBA010049268">
    <property type="protein sequence ID" value="CAF4221926.1"/>
    <property type="molecule type" value="Genomic_DNA"/>
</dbReference>
<dbReference type="FunFam" id="3.30.200.20:FF:000053">
    <property type="entry name" value="Tyrosine-protein kinase"/>
    <property type="match status" value="1"/>
</dbReference>
<keyword evidence="2 12" id="KW-0808">Transferase</keyword>
<evidence type="ECO:0000256" key="10">
    <source>
        <dbReference type="PROSITE-ProRule" id="PRU00192"/>
    </source>
</evidence>
<dbReference type="InterPro" id="IPR036028">
    <property type="entry name" value="SH3-like_dom_sf"/>
</dbReference>
<dbReference type="SUPFAM" id="SSF55550">
    <property type="entry name" value="SH2 domain"/>
    <property type="match status" value="1"/>
</dbReference>
<feature type="non-terminal residue" evidence="16">
    <location>
        <position position="1"/>
    </location>
</feature>